<name>A0A381Y793_9ZZZZ</name>
<evidence type="ECO:0000256" key="5">
    <source>
        <dbReference type="ARBA" id="ARBA00023136"/>
    </source>
</evidence>
<keyword evidence="4 6" id="KW-1133">Transmembrane helix</keyword>
<keyword evidence="5 6" id="KW-0472">Membrane</keyword>
<dbReference type="PANTHER" id="PTHR32196:SF72">
    <property type="entry name" value="RIBOSE IMPORT PERMEASE PROTEIN RBSC"/>
    <property type="match status" value="1"/>
</dbReference>
<feature type="transmembrane region" description="Helical" evidence="6">
    <location>
        <begin position="249"/>
        <end position="268"/>
    </location>
</feature>
<evidence type="ECO:0000256" key="2">
    <source>
        <dbReference type="ARBA" id="ARBA00022475"/>
    </source>
</evidence>
<evidence type="ECO:0000256" key="1">
    <source>
        <dbReference type="ARBA" id="ARBA00004651"/>
    </source>
</evidence>
<dbReference type="PANTHER" id="PTHR32196">
    <property type="entry name" value="ABC TRANSPORTER PERMEASE PROTEIN YPHD-RELATED-RELATED"/>
    <property type="match status" value="1"/>
</dbReference>
<dbReference type="GO" id="GO:0022857">
    <property type="term" value="F:transmembrane transporter activity"/>
    <property type="evidence" value="ECO:0007669"/>
    <property type="project" value="InterPro"/>
</dbReference>
<feature type="transmembrane region" description="Helical" evidence="6">
    <location>
        <begin position="199"/>
        <end position="217"/>
    </location>
</feature>
<proteinExistence type="predicted"/>
<dbReference type="GO" id="GO:0005886">
    <property type="term" value="C:plasma membrane"/>
    <property type="evidence" value="ECO:0007669"/>
    <property type="project" value="UniProtKB-SubCell"/>
</dbReference>
<feature type="transmembrane region" description="Helical" evidence="6">
    <location>
        <begin position="117"/>
        <end position="138"/>
    </location>
</feature>
<feature type="transmembrane region" description="Helical" evidence="6">
    <location>
        <begin position="224"/>
        <end position="243"/>
    </location>
</feature>
<feature type="transmembrane region" description="Helical" evidence="6">
    <location>
        <begin position="7"/>
        <end position="39"/>
    </location>
</feature>
<organism evidence="7">
    <name type="scientific">marine metagenome</name>
    <dbReference type="NCBI Taxonomy" id="408172"/>
    <lineage>
        <taxon>unclassified sequences</taxon>
        <taxon>metagenomes</taxon>
        <taxon>ecological metagenomes</taxon>
    </lineage>
</organism>
<feature type="transmembrane region" description="Helical" evidence="6">
    <location>
        <begin position="78"/>
        <end position="97"/>
    </location>
</feature>
<feature type="transmembrane region" description="Helical" evidence="6">
    <location>
        <begin position="168"/>
        <end position="193"/>
    </location>
</feature>
<dbReference type="AlphaFoldDB" id="A0A381Y793"/>
<evidence type="ECO:0000256" key="3">
    <source>
        <dbReference type="ARBA" id="ARBA00022692"/>
    </source>
</evidence>
<dbReference type="Pfam" id="PF02653">
    <property type="entry name" value="BPD_transp_2"/>
    <property type="match status" value="1"/>
</dbReference>
<gene>
    <name evidence="7" type="ORF">METZ01_LOCUS125748</name>
</gene>
<evidence type="ECO:0000313" key="7">
    <source>
        <dbReference type="EMBL" id="SVA72894.1"/>
    </source>
</evidence>
<reference evidence="7" key="1">
    <citation type="submission" date="2018-05" db="EMBL/GenBank/DDBJ databases">
        <authorList>
            <person name="Lanie J.A."/>
            <person name="Ng W.-L."/>
            <person name="Kazmierczak K.M."/>
            <person name="Andrzejewski T.M."/>
            <person name="Davidsen T.M."/>
            <person name="Wayne K.J."/>
            <person name="Tettelin H."/>
            <person name="Glass J.I."/>
            <person name="Rusch D."/>
            <person name="Podicherti R."/>
            <person name="Tsui H.-C.T."/>
            <person name="Winkler M.E."/>
        </authorList>
    </citation>
    <scope>NUCLEOTIDE SEQUENCE</scope>
</reference>
<keyword evidence="2" id="KW-1003">Cell membrane</keyword>
<accession>A0A381Y793</accession>
<evidence type="ECO:0008006" key="8">
    <source>
        <dbReference type="Google" id="ProtNLM"/>
    </source>
</evidence>
<evidence type="ECO:0000256" key="6">
    <source>
        <dbReference type="SAM" id="Phobius"/>
    </source>
</evidence>
<feature type="transmembrane region" description="Helical" evidence="6">
    <location>
        <begin position="45"/>
        <end position="66"/>
    </location>
</feature>
<dbReference type="CDD" id="cd06579">
    <property type="entry name" value="TM_PBP1_transp_AraH_like"/>
    <property type="match status" value="1"/>
</dbReference>
<comment type="subcellular location">
    <subcellularLocation>
        <location evidence="1">Cell membrane</location>
        <topology evidence="1">Multi-pass membrane protein</topology>
    </subcellularLocation>
</comment>
<evidence type="ECO:0000256" key="4">
    <source>
        <dbReference type="ARBA" id="ARBA00022989"/>
    </source>
</evidence>
<dbReference type="InterPro" id="IPR001851">
    <property type="entry name" value="ABC_transp_permease"/>
</dbReference>
<dbReference type="EMBL" id="UINC01017550">
    <property type="protein sequence ID" value="SVA72894.1"/>
    <property type="molecule type" value="Genomic_DNA"/>
</dbReference>
<keyword evidence="3 6" id="KW-0812">Transmembrane</keyword>
<protein>
    <recommendedName>
        <fullName evidence="8">ABC transporter permease</fullName>
    </recommendedName>
</protein>
<sequence>MSSISLMLLVAMSQMIIIAIGQMNLSVGAIGGLVAISFAGLMEVYHLPISIAASIGIVIGVAAGFFNGYITAKTGISAFIITLATLYIFKGINLGITEAQPFYKIPEAIRFFGNEKVIGPIPYLIIIPLIVVFFMWILMTRTKIGRYMLAYGNSIQSSELMGISSTRIVITAHVISGLLAAIGGMLVVCRLSLGTPNIGDSWLLPSFAAPVIGGALLAGGKVDVLATALGVVIVAIISQALVIFKVDPFFVQIFLGFMILFAVLVNRYREYQEENKKKIFSHE</sequence>